<comment type="caution">
    <text evidence="2">The sequence shown here is derived from an EMBL/GenBank/DDBJ whole genome shotgun (WGS) entry which is preliminary data.</text>
</comment>
<dbReference type="GO" id="GO:0030674">
    <property type="term" value="F:protein-macromolecule adaptor activity"/>
    <property type="evidence" value="ECO:0007669"/>
    <property type="project" value="TreeGrafter"/>
</dbReference>
<dbReference type="GO" id="GO:0005886">
    <property type="term" value="C:plasma membrane"/>
    <property type="evidence" value="ECO:0007669"/>
    <property type="project" value="TreeGrafter"/>
</dbReference>
<dbReference type="Gene3D" id="2.60.40.640">
    <property type="match status" value="1"/>
</dbReference>
<dbReference type="InParanoid" id="A0A1Y1YQL9"/>
<dbReference type="AlphaFoldDB" id="A0A1Y1YQL9"/>
<dbReference type="Proteomes" id="UP000193498">
    <property type="component" value="Unassembled WGS sequence"/>
</dbReference>
<dbReference type="InterPro" id="IPR014752">
    <property type="entry name" value="Arrestin-like_C"/>
</dbReference>
<organism evidence="2 3">
    <name type="scientific">Basidiobolus meristosporus CBS 931.73</name>
    <dbReference type="NCBI Taxonomy" id="1314790"/>
    <lineage>
        <taxon>Eukaryota</taxon>
        <taxon>Fungi</taxon>
        <taxon>Fungi incertae sedis</taxon>
        <taxon>Zoopagomycota</taxon>
        <taxon>Entomophthoromycotina</taxon>
        <taxon>Basidiobolomycetes</taxon>
        <taxon>Basidiobolales</taxon>
        <taxon>Basidiobolaceae</taxon>
        <taxon>Basidiobolus</taxon>
    </lineage>
</organism>
<dbReference type="InterPro" id="IPR014756">
    <property type="entry name" value="Ig_E-set"/>
</dbReference>
<dbReference type="GO" id="GO:0070086">
    <property type="term" value="P:ubiquitin-dependent endocytosis"/>
    <property type="evidence" value="ECO:0007669"/>
    <property type="project" value="TreeGrafter"/>
</dbReference>
<evidence type="ECO:0000313" key="2">
    <source>
        <dbReference type="EMBL" id="ORX99864.1"/>
    </source>
</evidence>
<dbReference type="InterPro" id="IPR011021">
    <property type="entry name" value="Arrestin-like_N"/>
</dbReference>
<dbReference type="OrthoDB" id="2333384at2759"/>
<protein>
    <recommendedName>
        <fullName evidence="1">Arrestin C-terminal-like domain-containing protein</fullName>
    </recommendedName>
</protein>
<dbReference type="SMART" id="SM01017">
    <property type="entry name" value="Arrestin_C"/>
    <property type="match status" value="1"/>
</dbReference>
<sequence length="326" mass="36560">MWSTNSMNIHLDNNVVIFHGSTSSSSGHILRGYVSLDLHSLCSIASIELTMAGYSLIGNACQNTFLKHRIQFLEDIDKCKNFYPGLYKYHFEFPLPGNLPESVESYKGAGVRYCLTAVAKRASIWGDFKAEKELVVRRTNSLDSDNSEAQELLKLGEIPKQIAFCLHSPSTTYKSGSEVPLNVGIKTLAEGARINRVQVGISESIRCKFNDEWVKPNKHQVTDCTHSWNSTENGMWVEPMVLKTSTKSHTIQPDCDNDFIQVTHSLEITISMSDVDNVKKFILIKAPIKFTSSLDATSDERLPSYDSALIEPPCYSSTSHQPLYYF</sequence>
<evidence type="ECO:0000259" key="1">
    <source>
        <dbReference type="SMART" id="SM01017"/>
    </source>
</evidence>
<dbReference type="STRING" id="1314790.A0A1Y1YQL9"/>
<reference evidence="2 3" key="1">
    <citation type="submission" date="2016-07" db="EMBL/GenBank/DDBJ databases">
        <title>Pervasive Adenine N6-methylation of Active Genes in Fungi.</title>
        <authorList>
            <consortium name="DOE Joint Genome Institute"/>
            <person name="Mondo S.J."/>
            <person name="Dannebaum R.O."/>
            <person name="Kuo R.C."/>
            <person name="Labutti K."/>
            <person name="Haridas S."/>
            <person name="Kuo A."/>
            <person name="Salamov A."/>
            <person name="Ahrendt S.R."/>
            <person name="Lipzen A."/>
            <person name="Sullivan W."/>
            <person name="Andreopoulos W.B."/>
            <person name="Clum A."/>
            <person name="Lindquist E."/>
            <person name="Daum C."/>
            <person name="Ramamoorthy G.K."/>
            <person name="Gryganskyi A."/>
            <person name="Culley D."/>
            <person name="Magnuson J.K."/>
            <person name="James T.Y."/>
            <person name="O'Malley M.A."/>
            <person name="Stajich J.E."/>
            <person name="Spatafora J.W."/>
            <person name="Visel A."/>
            <person name="Grigoriev I.V."/>
        </authorList>
    </citation>
    <scope>NUCLEOTIDE SEQUENCE [LARGE SCALE GENOMIC DNA]</scope>
    <source>
        <strain evidence="2 3">CBS 931.73</strain>
    </source>
</reference>
<proteinExistence type="predicted"/>
<name>A0A1Y1YQL9_9FUNG</name>
<accession>A0A1Y1YQL9</accession>
<gene>
    <name evidence="2" type="ORF">K493DRAFT_299174</name>
</gene>
<dbReference type="GO" id="GO:0005829">
    <property type="term" value="C:cytosol"/>
    <property type="evidence" value="ECO:0007669"/>
    <property type="project" value="TreeGrafter"/>
</dbReference>
<dbReference type="SUPFAM" id="SSF81296">
    <property type="entry name" value="E set domains"/>
    <property type="match status" value="1"/>
</dbReference>
<evidence type="ECO:0000313" key="3">
    <source>
        <dbReference type="Proteomes" id="UP000193498"/>
    </source>
</evidence>
<feature type="domain" description="Arrestin C-terminal-like" evidence="1">
    <location>
        <begin position="158"/>
        <end position="294"/>
    </location>
</feature>
<dbReference type="GO" id="GO:0031625">
    <property type="term" value="F:ubiquitin protein ligase binding"/>
    <property type="evidence" value="ECO:0007669"/>
    <property type="project" value="TreeGrafter"/>
</dbReference>
<dbReference type="InterPro" id="IPR011022">
    <property type="entry name" value="Arrestin_C-like"/>
</dbReference>
<dbReference type="PANTHER" id="PTHR11188">
    <property type="entry name" value="ARRESTIN DOMAIN CONTAINING PROTEIN"/>
    <property type="match status" value="1"/>
</dbReference>
<dbReference type="EMBL" id="MCFE01000091">
    <property type="protein sequence ID" value="ORX99864.1"/>
    <property type="molecule type" value="Genomic_DNA"/>
</dbReference>
<dbReference type="Pfam" id="PF00339">
    <property type="entry name" value="Arrestin_N"/>
    <property type="match status" value="1"/>
</dbReference>
<dbReference type="InterPro" id="IPR050357">
    <property type="entry name" value="Arrestin_domain-protein"/>
</dbReference>
<dbReference type="PANTHER" id="PTHR11188:SF17">
    <property type="entry name" value="FI21816P1"/>
    <property type="match status" value="1"/>
</dbReference>
<keyword evidence="3" id="KW-1185">Reference proteome</keyword>